<gene>
    <name evidence="5" type="ORF">A5707_09625</name>
</gene>
<evidence type="ECO:0000313" key="5">
    <source>
        <dbReference type="EMBL" id="OBI40387.1"/>
    </source>
</evidence>
<dbReference type="Gene3D" id="1.10.10.10">
    <property type="entry name" value="Winged helix-like DNA-binding domain superfamily/Winged helix DNA-binding domain"/>
    <property type="match status" value="1"/>
</dbReference>
<dbReference type="EMBL" id="LZKJ01000199">
    <property type="protein sequence ID" value="OBI40387.1"/>
    <property type="molecule type" value="Genomic_DNA"/>
</dbReference>
<feature type="domain" description="HTH luxR-type" evidence="4">
    <location>
        <begin position="299"/>
        <end position="364"/>
    </location>
</feature>
<dbReference type="RefSeq" id="WP_065016466.1">
    <property type="nucleotide sequence ID" value="NZ_LZKJ01000199.1"/>
</dbReference>
<dbReference type="PANTHER" id="PTHR44688">
    <property type="entry name" value="DNA-BINDING TRANSCRIPTIONAL ACTIVATOR DEVR_DOSR"/>
    <property type="match status" value="1"/>
</dbReference>
<keyword evidence="2" id="KW-0238">DNA-binding</keyword>
<dbReference type="SMART" id="SM00421">
    <property type="entry name" value="HTH_LUXR"/>
    <property type="match status" value="1"/>
</dbReference>
<dbReference type="PRINTS" id="PR00038">
    <property type="entry name" value="HTHLUXR"/>
</dbReference>
<evidence type="ECO:0000256" key="2">
    <source>
        <dbReference type="ARBA" id="ARBA00023125"/>
    </source>
</evidence>
<keyword evidence="1" id="KW-0805">Transcription regulation</keyword>
<evidence type="ECO:0000256" key="1">
    <source>
        <dbReference type="ARBA" id="ARBA00023015"/>
    </source>
</evidence>
<evidence type="ECO:0000313" key="6">
    <source>
        <dbReference type="Proteomes" id="UP000093592"/>
    </source>
</evidence>
<dbReference type="SUPFAM" id="SSF46894">
    <property type="entry name" value="C-terminal effector domain of the bipartite response regulators"/>
    <property type="match status" value="1"/>
</dbReference>
<organism evidence="5 6">
    <name type="scientific">Mycobacterium kyorinense</name>
    <dbReference type="NCBI Taxonomy" id="487514"/>
    <lineage>
        <taxon>Bacteria</taxon>
        <taxon>Bacillati</taxon>
        <taxon>Actinomycetota</taxon>
        <taxon>Actinomycetes</taxon>
        <taxon>Mycobacteriales</taxon>
        <taxon>Mycobacteriaceae</taxon>
        <taxon>Mycobacterium</taxon>
    </lineage>
</organism>
<dbReference type="PANTHER" id="PTHR44688:SF16">
    <property type="entry name" value="DNA-BINDING TRANSCRIPTIONAL ACTIVATOR DEVR_DOSR"/>
    <property type="match status" value="1"/>
</dbReference>
<dbReference type="InterPro" id="IPR036388">
    <property type="entry name" value="WH-like_DNA-bd_sf"/>
</dbReference>
<comment type="caution">
    <text evidence="5">The sequence shown here is derived from an EMBL/GenBank/DDBJ whole genome shotgun (WGS) entry which is preliminary data.</text>
</comment>
<dbReference type="InterPro" id="IPR000792">
    <property type="entry name" value="Tscrpt_reg_LuxR_C"/>
</dbReference>
<dbReference type="GO" id="GO:0003677">
    <property type="term" value="F:DNA binding"/>
    <property type="evidence" value="ECO:0007669"/>
    <property type="project" value="UniProtKB-KW"/>
</dbReference>
<evidence type="ECO:0000259" key="4">
    <source>
        <dbReference type="PROSITE" id="PS50043"/>
    </source>
</evidence>
<dbReference type="OrthoDB" id="4457864at2"/>
<dbReference type="GO" id="GO:0006355">
    <property type="term" value="P:regulation of DNA-templated transcription"/>
    <property type="evidence" value="ECO:0007669"/>
    <property type="project" value="InterPro"/>
</dbReference>
<protein>
    <submittedName>
        <fullName evidence="5">Helix-turn-helix transcriptional regulator</fullName>
    </submittedName>
</protein>
<accession>A0A1A2YT15</accession>
<proteinExistence type="predicted"/>
<name>A0A1A2YT15_9MYCO</name>
<sequence>MVTVEDFSRLVSGIYAAAVTPQHWEPAIRDIHRALGATGGSLLLGDDSWSFRNSTIPVAALESYANYYHRLDYVVAAVKKGPVGAVRTGPEILVPNRNDEFYADWMRTNQFEDGLFVRLTGGSDRPTTFLVTSARQSFDTPERVQLMNGLVEHLQQAVRTQDKLAALADSAIELAGALEVVRHGMIIVARDQLVINLNSAAERIFRAEDGLCTRSGRIVATNMNAEHGLQRAVHEALAGGTSAVRGSRSLVCVRPSGRRPYIIHVLPSHRRDADEPLRQPMALVLIVDPEDEPEPTAALLRRLYQLTEAEAEVAVRMTHGADLKQISEELSVSMTTVRTHLQHVFDKTDTHRQAELVRLLLALSP</sequence>
<dbReference type="Pfam" id="PF00196">
    <property type="entry name" value="GerE"/>
    <property type="match status" value="1"/>
</dbReference>
<dbReference type="PROSITE" id="PS50043">
    <property type="entry name" value="HTH_LUXR_2"/>
    <property type="match status" value="1"/>
</dbReference>
<dbReference type="Proteomes" id="UP000093592">
    <property type="component" value="Unassembled WGS sequence"/>
</dbReference>
<keyword evidence="3" id="KW-0804">Transcription</keyword>
<reference evidence="6" key="1">
    <citation type="submission" date="2016-06" db="EMBL/GenBank/DDBJ databases">
        <authorList>
            <person name="Sutton G."/>
            <person name="Brinkac L."/>
            <person name="Sanka R."/>
            <person name="Adams M."/>
            <person name="Lau E."/>
            <person name="Sam S."/>
            <person name="Sreng N."/>
            <person name="Him V."/>
            <person name="Kerleguer A."/>
            <person name="Cheng S."/>
        </authorList>
    </citation>
    <scope>NUCLEOTIDE SEQUENCE [LARGE SCALE GENOMIC DNA]</scope>
    <source>
        <strain evidence="6">E861</strain>
    </source>
</reference>
<dbReference type="InterPro" id="IPR016032">
    <property type="entry name" value="Sig_transdc_resp-reg_C-effctor"/>
</dbReference>
<evidence type="ECO:0000256" key="3">
    <source>
        <dbReference type="ARBA" id="ARBA00023163"/>
    </source>
</evidence>
<dbReference type="AlphaFoldDB" id="A0A1A2YT15"/>